<name>A0A0R2ST62_9GAMM</name>
<evidence type="ECO:0000313" key="2">
    <source>
        <dbReference type="EMBL" id="KRO77991.1"/>
    </source>
</evidence>
<organism evidence="2 3">
    <name type="scientific">OM182 bacterium BACL3 MAG-120619-bin3</name>
    <dbReference type="NCBI Taxonomy" id="1655593"/>
    <lineage>
        <taxon>Bacteria</taxon>
        <taxon>Pseudomonadati</taxon>
        <taxon>Pseudomonadota</taxon>
        <taxon>Gammaproteobacteria</taxon>
        <taxon>OMG group</taxon>
        <taxon>OM182 clade</taxon>
    </lineage>
</organism>
<keyword evidence="1" id="KW-0812">Transmembrane</keyword>
<comment type="caution">
    <text evidence="2">The sequence shown here is derived from an EMBL/GenBank/DDBJ whole genome shotgun (WGS) entry which is preliminary data.</text>
</comment>
<keyword evidence="1" id="KW-1133">Transmembrane helix</keyword>
<sequence>MDISMTERVISLISSAAVVISLIFVGFELRQARQLALADQMNNRMNVVISFIGTYLFADMW</sequence>
<feature type="transmembrane region" description="Helical" evidence="1">
    <location>
        <begin position="12"/>
        <end position="29"/>
    </location>
</feature>
<evidence type="ECO:0000256" key="1">
    <source>
        <dbReference type="SAM" id="Phobius"/>
    </source>
</evidence>
<protein>
    <submittedName>
        <fullName evidence="2">Uncharacterized protein</fullName>
    </submittedName>
</protein>
<gene>
    <name evidence="2" type="ORF">ABR85_08255</name>
</gene>
<dbReference type="Proteomes" id="UP000051242">
    <property type="component" value="Unassembled WGS sequence"/>
</dbReference>
<dbReference type="AlphaFoldDB" id="A0A0R2ST62"/>
<reference evidence="2 3" key="1">
    <citation type="submission" date="2015-10" db="EMBL/GenBank/DDBJ databases">
        <title>Metagenome-Assembled Genomes uncover a global brackish microbiome.</title>
        <authorList>
            <person name="Hugerth L.W."/>
            <person name="Larsson J."/>
            <person name="Alneberg J."/>
            <person name="Lindh M.V."/>
            <person name="Legrand C."/>
            <person name="Pinhassi J."/>
            <person name="Andersson A.F."/>
        </authorList>
    </citation>
    <scope>NUCLEOTIDE SEQUENCE [LARGE SCALE GENOMIC DNA]</scope>
    <source>
        <strain evidence="2">BACL22 MAG-120619-bin3</strain>
    </source>
</reference>
<dbReference type="EMBL" id="LICD01000386">
    <property type="protein sequence ID" value="KRO77991.1"/>
    <property type="molecule type" value="Genomic_DNA"/>
</dbReference>
<accession>A0A0R2ST62</accession>
<proteinExistence type="predicted"/>
<evidence type="ECO:0000313" key="3">
    <source>
        <dbReference type="Proteomes" id="UP000051242"/>
    </source>
</evidence>
<keyword evidence="1" id="KW-0472">Membrane</keyword>